<dbReference type="SUPFAM" id="SSF52047">
    <property type="entry name" value="RNI-like"/>
    <property type="match status" value="1"/>
</dbReference>
<dbReference type="AlphaFoldDB" id="A0A3P8UD63"/>
<name>A0A3P8UD63_CYNSE</name>
<sequence>ITGGKMETDPSCEELKLTFLFVFSSLFRLWKCRLSEIGCSSLFSALRSNPSRLRKMNLSSNNLHDSSVEALCGAATGGATAWY</sequence>
<organism evidence="1 2">
    <name type="scientific">Cynoglossus semilaevis</name>
    <name type="common">Tongue sole</name>
    <dbReference type="NCBI Taxonomy" id="244447"/>
    <lineage>
        <taxon>Eukaryota</taxon>
        <taxon>Metazoa</taxon>
        <taxon>Chordata</taxon>
        <taxon>Craniata</taxon>
        <taxon>Vertebrata</taxon>
        <taxon>Euteleostomi</taxon>
        <taxon>Actinopterygii</taxon>
        <taxon>Neopterygii</taxon>
        <taxon>Teleostei</taxon>
        <taxon>Neoteleostei</taxon>
        <taxon>Acanthomorphata</taxon>
        <taxon>Carangaria</taxon>
        <taxon>Pleuronectiformes</taxon>
        <taxon>Pleuronectoidei</taxon>
        <taxon>Cynoglossidae</taxon>
        <taxon>Cynoglossinae</taxon>
        <taxon>Cynoglossus</taxon>
    </lineage>
</organism>
<dbReference type="Proteomes" id="UP000265120">
    <property type="component" value="Chromosome 5"/>
</dbReference>
<evidence type="ECO:0000313" key="2">
    <source>
        <dbReference type="Proteomes" id="UP000265120"/>
    </source>
</evidence>
<reference evidence="1" key="3">
    <citation type="submission" date="2025-09" db="UniProtKB">
        <authorList>
            <consortium name="Ensembl"/>
        </authorList>
    </citation>
    <scope>IDENTIFICATION</scope>
</reference>
<evidence type="ECO:0000313" key="1">
    <source>
        <dbReference type="Ensembl" id="ENSCSEP00000000362.1"/>
    </source>
</evidence>
<reference evidence="1 2" key="1">
    <citation type="journal article" date="2014" name="Nat. Genet.">
        <title>Whole-genome sequence of a flatfish provides insights into ZW sex chromosome evolution and adaptation to a benthic lifestyle.</title>
        <authorList>
            <person name="Chen S."/>
            <person name="Zhang G."/>
            <person name="Shao C."/>
            <person name="Huang Q."/>
            <person name="Liu G."/>
            <person name="Zhang P."/>
            <person name="Song W."/>
            <person name="An N."/>
            <person name="Chalopin D."/>
            <person name="Volff J.N."/>
            <person name="Hong Y."/>
            <person name="Li Q."/>
            <person name="Sha Z."/>
            <person name="Zhou H."/>
            <person name="Xie M."/>
            <person name="Yu Q."/>
            <person name="Liu Y."/>
            <person name="Xiang H."/>
            <person name="Wang N."/>
            <person name="Wu K."/>
            <person name="Yang C."/>
            <person name="Zhou Q."/>
            <person name="Liao X."/>
            <person name="Yang L."/>
            <person name="Hu Q."/>
            <person name="Zhang J."/>
            <person name="Meng L."/>
            <person name="Jin L."/>
            <person name="Tian Y."/>
            <person name="Lian J."/>
            <person name="Yang J."/>
            <person name="Miao G."/>
            <person name="Liu S."/>
            <person name="Liang Z."/>
            <person name="Yan F."/>
            <person name="Li Y."/>
            <person name="Sun B."/>
            <person name="Zhang H."/>
            <person name="Zhang J."/>
            <person name="Zhu Y."/>
            <person name="Du M."/>
            <person name="Zhao Y."/>
            <person name="Schartl M."/>
            <person name="Tang Q."/>
            <person name="Wang J."/>
        </authorList>
    </citation>
    <scope>NUCLEOTIDE SEQUENCE</scope>
</reference>
<dbReference type="InterPro" id="IPR032675">
    <property type="entry name" value="LRR_dom_sf"/>
</dbReference>
<protein>
    <recommendedName>
        <fullName evidence="3">NACHT LRR and PYD domain-containing protein</fullName>
    </recommendedName>
</protein>
<dbReference type="Ensembl" id="ENSCSET00000000386.1">
    <property type="protein sequence ID" value="ENSCSEP00000000362.1"/>
    <property type="gene ID" value="ENSCSEG00000000266.1"/>
</dbReference>
<dbReference type="Gene3D" id="3.80.10.10">
    <property type="entry name" value="Ribonuclease Inhibitor"/>
    <property type="match status" value="1"/>
</dbReference>
<proteinExistence type="predicted"/>
<reference evidence="1" key="2">
    <citation type="submission" date="2025-08" db="UniProtKB">
        <authorList>
            <consortium name="Ensembl"/>
        </authorList>
    </citation>
    <scope>IDENTIFICATION</scope>
</reference>
<evidence type="ECO:0008006" key="3">
    <source>
        <dbReference type="Google" id="ProtNLM"/>
    </source>
</evidence>
<dbReference type="GeneTree" id="ENSGT01150000286911"/>
<accession>A0A3P8UD63</accession>
<keyword evidence="2" id="KW-1185">Reference proteome</keyword>